<evidence type="ECO:0000256" key="7">
    <source>
        <dbReference type="ARBA" id="ARBA00023136"/>
    </source>
</evidence>
<keyword evidence="3" id="KW-0337">GPI-anchor biosynthesis</keyword>
<evidence type="ECO:0000256" key="2">
    <source>
        <dbReference type="ARBA" id="ARBA00004687"/>
    </source>
</evidence>
<name>A0A022XLP2_TRISD</name>
<protein>
    <recommendedName>
        <fullName evidence="12">Glycosylphosphatidylinositol anchor biosynthesis protein 11</fullName>
    </recommendedName>
</protein>
<organism evidence="10 11">
    <name type="scientific">Trichophyton soudanense CBS 452.61</name>
    <dbReference type="NCBI Taxonomy" id="1215331"/>
    <lineage>
        <taxon>Eukaryota</taxon>
        <taxon>Fungi</taxon>
        <taxon>Dikarya</taxon>
        <taxon>Ascomycota</taxon>
        <taxon>Pezizomycotina</taxon>
        <taxon>Eurotiomycetes</taxon>
        <taxon>Eurotiomycetidae</taxon>
        <taxon>Onygenales</taxon>
        <taxon>Arthrodermataceae</taxon>
        <taxon>Trichophyton</taxon>
    </lineage>
</organism>
<feature type="transmembrane region" description="Helical" evidence="9">
    <location>
        <begin position="155"/>
        <end position="176"/>
    </location>
</feature>
<dbReference type="GO" id="GO:0006506">
    <property type="term" value="P:GPI anchor biosynthetic process"/>
    <property type="evidence" value="ECO:0007669"/>
    <property type="project" value="UniProtKB-UniPathway"/>
</dbReference>
<sequence>MSSQITPVTAAGPASQPEAKLTVQSHPPIRILSNPTAQAYSHLHPVLTGSIFALRFNALVSDPVTTLSTLLPVFAVLQIIYVIICLPAAGAALGSSNKARSSGKIGPGSKRKDQETSIGSRVVPAILSLSLPLVLGTPALAILLVLFGAPFTTHLPHTALCAAHMSILGGTGLVYVHGTDVAVWREIWSISKAFDTVWGGTIGMALGAWLGIAHGKPIQLRLSPELASDMCSVVGPGDYLFYMGKEYSLVRKKYKKQPRKRRLYN</sequence>
<feature type="transmembrane region" description="Helical" evidence="9">
    <location>
        <begin position="70"/>
        <end position="94"/>
    </location>
</feature>
<feature type="transmembrane region" description="Helical" evidence="9">
    <location>
        <begin position="122"/>
        <end position="149"/>
    </location>
</feature>
<dbReference type="AlphaFoldDB" id="A0A022XLP2"/>
<gene>
    <name evidence="10" type="ORF">H105_06519</name>
</gene>
<dbReference type="HOGENOM" id="CLU_069429_1_1_1"/>
<dbReference type="UniPathway" id="UPA00196"/>
<dbReference type="EMBL" id="KK208900">
    <property type="protein sequence ID" value="EZF71253.1"/>
    <property type="molecule type" value="Genomic_DNA"/>
</dbReference>
<evidence type="ECO:0000256" key="5">
    <source>
        <dbReference type="ARBA" id="ARBA00022824"/>
    </source>
</evidence>
<evidence type="ECO:0000313" key="10">
    <source>
        <dbReference type="EMBL" id="EZF71253.1"/>
    </source>
</evidence>
<keyword evidence="7 9" id="KW-0472">Membrane</keyword>
<dbReference type="InterPro" id="IPR009580">
    <property type="entry name" value="GPI_biosynthesis_protein_Pig-F"/>
</dbReference>
<evidence type="ECO:0008006" key="12">
    <source>
        <dbReference type="Google" id="ProtNLM"/>
    </source>
</evidence>
<evidence type="ECO:0000313" key="11">
    <source>
        <dbReference type="Proteomes" id="UP000023623"/>
    </source>
</evidence>
<keyword evidence="4 9" id="KW-0812">Transmembrane</keyword>
<feature type="region of interest" description="Disordered" evidence="8">
    <location>
        <begin position="94"/>
        <end position="116"/>
    </location>
</feature>
<dbReference type="Pfam" id="PF06699">
    <property type="entry name" value="PIG-F"/>
    <property type="match status" value="1"/>
</dbReference>
<reference evidence="10 11" key="1">
    <citation type="submission" date="2014-02" db="EMBL/GenBank/DDBJ databases">
        <title>The Genome Sequence of Trichophyton rubrum (morphotype soudanense) CBS 452.61.</title>
        <authorList>
            <consortium name="The Broad Institute Genomics Platform"/>
            <person name="Cuomo C.A."/>
            <person name="White T.C."/>
            <person name="Graser Y."/>
            <person name="Martinez-Rossi N."/>
            <person name="Heitman J."/>
            <person name="Young S.K."/>
            <person name="Zeng Q."/>
            <person name="Gargeya S."/>
            <person name="Abouelleil A."/>
            <person name="Alvarado L."/>
            <person name="Chapman S.B."/>
            <person name="Gainer-Dewar J."/>
            <person name="Goldberg J."/>
            <person name="Griggs A."/>
            <person name="Gujja S."/>
            <person name="Hansen M."/>
            <person name="Howarth C."/>
            <person name="Imamovic A."/>
            <person name="Larimer J."/>
            <person name="Martinez D."/>
            <person name="Murphy C."/>
            <person name="Pearson M.D."/>
            <person name="Persinoti G."/>
            <person name="Poon T."/>
            <person name="Priest M."/>
            <person name="Roberts A.D."/>
            <person name="Saif S."/>
            <person name="Shea T.D."/>
            <person name="Sykes S.N."/>
            <person name="Wortman J."/>
            <person name="Nusbaum C."/>
            <person name="Birren B."/>
        </authorList>
    </citation>
    <scope>NUCLEOTIDE SEQUENCE [LARGE SCALE GENOMIC DNA]</scope>
    <source>
        <strain evidence="10 11">CBS 452.61</strain>
    </source>
</reference>
<keyword evidence="5" id="KW-0256">Endoplasmic reticulum</keyword>
<evidence type="ECO:0000256" key="1">
    <source>
        <dbReference type="ARBA" id="ARBA00004477"/>
    </source>
</evidence>
<comment type="subcellular location">
    <subcellularLocation>
        <location evidence="1">Endoplasmic reticulum membrane</location>
        <topology evidence="1">Multi-pass membrane protein</topology>
    </subcellularLocation>
</comment>
<evidence type="ECO:0000256" key="4">
    <source>
        <dbReference type="ARBA" id="ARBA00022692"/>
    </source>
</evidence>
<evidence type="ECO:0000256" key="9">
    <source>
        <dbReference type="SAM" id="Phobius"/>
    </source>
</evidence>
<dbReference type="OrthoDB" id="17366at2759"/>
<dbReference type="Proteomes" id="UP000023623">
    <property type="component" value="Unassembled WGS sequence"/>
</dbReference>
<evidence type="ECO:0000256" key="6">
    <source>
        <dbReference type="ARBA" id="ARBA00022989"/>
    </source>
</evidence>
<evidence type="ECO:0000256" key="8">
    <source>
        <dbReference type="SAM" id="MobiDB-lite"/>
    </source>
</evidence>
<evidence type="ECO:0000256" key="3">
    <source>
        <dbReference type="ARBA" id="ARBA00022502"/>
    </source>
</evidence>
<keyword evidence="11" id="KW-1185">Reference proteome</keyword>
<keyword evidence="6 9" id="KW-1133">Transmembrane helix</keyword>
<dbReference type="GO" id="GO:0005789">
    <property type="term" value="C:endoplasmic reticulum membrane"/>
    <property type="evidence" value="ECO:0007669"/>
    <property type="project" value="UniProtKB-SubCell"/>
</dbReference>
<proteinExistence type="predicted"/>
<comment type="pathway">
    <text evidence="2">Glycolipid biosynthesis; glycosylphosphatidylinositol-anchor biosynthesis.</text>
</comment>
<accession>A0A022XLP2</accession>